<sequence>MPAFVICTCRISIMLLSPSTLQLCREIFMQGTEILGVHLHTSAYSFLYEKKCLWYLTRCFSSHSTTNLHLRKPQSTLQQSRLLGYP</sequence>
<evidence type="ECO:0000256" key="1">
    <source>
        <dbReference type="SAM" id="SignalP"/>
    </source>
</evidence>
<accession>A0A131YHC1</accession>
<feature type="chain" id="PRO_5007285196" evidence="1">
    <location>
        <begin position="22"/>
        <end position="86"/>
    </location>
</feature>
<dbReference type="AlphaFoldDB" id="A0A131YHC1"/>
<protein>
    <submittedName>
        <fullName evidence="2">Uncharacterized protein</fullName>
    </submittedName>
</protein>
<dbReference type="EMBL" id="GEDV01011061">
    <property type="protein sequence ID" value="JAP77496.1"/>
    <property type="molecule type" value="Transcribed_RNA"/>
</dbReference>
<proteinExistence type="predicted"/>
<organism evidence="2">
    <name type="scientific">Rhipicephalus appendiculatus</name>
    <name type="common">Brown ear tick</name>
    <dbReference type="NCBI Taxonomy" id="34631"/>
    <lineage>
        <taxon>Eukaryota</taxon>
        <taxon>Metazoa</taxon>
        <taxon>Ecdysozoa</taxon>
        <taxon>Arthropoda</taxon>
        <taxon>Chelicerata</taxon>
        <taxon>Arachnida</taxon>
        <taxon>Acari</taxon>
        <taxon>Parasitiformes</taxon>
        <taxon>Ixodida</taxon>
        <taxon>Ixodoidea</taxon>
        <taxon>Ixodidae</taxon>
        <taxon>Rhipicephalinae</taxon>
        <taxon>Rhipicephalus</taxon>
        <taxon>Rhipicephalus</taxon>
    </lineage>
</organism>
<name>A0A131YHC1_RHIAP</name>
<keyword evidence="1" id="KW-0732">Signal</keyword>
<feature type="signal peptide" evidence="1">
    <location>
        <begin position="1"/>
        <end position="21"/>
    </location>
</feature>
<reference evidence="2" key="1">
    <citation type="journal article" date="2016" name="Ticks Tick Borne Dis.">
        <title>De novo assembly and annotation of the salivary gland transcriptome of Rhipicephalus appendiculatus male and female ticks during blood feeding.</title>
        <authorList>
            <person name="de Castro M.H."/>
            <person name="de Klerk D."/>
            <person name="Pienaar R."/>
            <person name="Latif A.A."/>
            <person name="Rees D.J."/>
            <person name="Mans B.J."/>
        </authorList>
    </citation>
    <scope>NUCLEOTIDE SEQUENCE</scope>
    <source>
        <tissue evidence="2">Salivary glands</tissue>
    </source>
</reference>
<evidence type="ECO:0000313" key="2">
    <source>
        <dbReference type="EMBL" id="JAP77496.1"/>
    </source>
</evidence>